<keyword evidence="10 14" id="KW-1133">Transmembrane helix</keyword>
<feature type="transmembrane region" description="Helical" evidence="14">
    <location>
        <begin position="417"/>
        <end position="437"/>
    </location>
</feature>
<dbReference type="GO" id="GO:0046872">
    <property type="term" value="F:metal ion binding"/>
    <property type="evidence" value="ECO:0007669"/>
    <property type="project" value="UniProtKB-KW"/>
</dbReference>
<dbReference type="EMBL" id="LN728061">
    <property type="protein sequence ID" value="CEP12581.1"/>
    <property type="molecule type" value="Genomic_DNA"/>
</dbReference>
<feature type="transmembrane region" description="Helical" evidence="14">
    <location>
        <begin position="386"/>
        <end position="411"/>
    </location>
</feature>
<name>A0A0B7N2R6_9FUNG</name>
<dbReference type="Gene3D" id="3.40.630.10">
    <property type="entry name" value="Zn peptidases"/>
    <property type="match status" value="1"/>
</dbReference>
<evidence type="ECO:0000256" key="8">
    <source>
        <dbReference type="ARBA" id="ARBA00022801"/>
    </source>
</evidence>
<evidence type="ECO:0000256" key="5">
    <source>
        <dbReference type="ARBA" id="ARBA00022554"/>
    </source>
</evidence>
<keyword evidence="8 13" id="KW-0378">Hydrolase</keyword>
<keyword evidence="5" id="KW-0926">Vacuole</keyword>
<gene>
    <name evidence="16" type="primary">PARPA_06552.1 scaffold 22734</name>
</gene>
<keyword evidence="13" id="KW-0479">Metal-binding</keyword>
<keyword evidence="7 14" id="KW-0812">Transmembrane</keyword>
<feature type="transmembrane region" description="Helical" evidence="14">
    <location>
        <begin position="594"/>
        <end position="612"/>
    </location>
</feature>
<dbReference type="STRING" id="35722.A0A0B7N2R6"/>
<evidence type="ECO:0000259" key="15">
    <source>
        <dbReference type="Pfam" id="PF04389"/>
    </source>
</evidence>
<feature type="transmembrane region" description="Helical" evidence="14">
    <location>
        <begin position="344"/>
        <end position="365"/>
    </location>
</feature>
<evidence type="ECO:0000256" key="4">
    <source>
        <dbReference type="ARBA" id="ARBA00010918"/>
    </source>
</evidence>
<dbReference type="Proteomes" id="UP000054107">
    <property type="component" value="Unassembled WGS sequence"/>
</dbReference>
<evidence type="ECO:0000256" key="9">
    <source>
        <dbReference type="ARBA" id="ARBA00022833"/>
    </source>
</evidence>
<keyword evidence="6 13" id="KW-0645">Protease</keyword>
<accession>A0A0B7N2R6</accession>
<dbReference type="EC" id="3.4.-.-" evidence="13"/>
<sequence length="831" mass="91179">MVSHTREETTPLLSRIVDTPAVPQQKNTTKLIYSYVFGFLLLLVAFIYNIRITLPTPLSDVQARELLDFPGIHCYNEYLSHFNQPHSANQKNNQAIKDWIVQLAHEFKLEATENGIDMEIIADDPTDLVSKRNKFSSDSVSTSHGVTDNGMGTAVAIELLRHFVQHPPQHTVIFLFNNFEEGGLIGADAFVRHPWFSTVKLFVNLEGTGAGGRALLFRSNILAAVHGLASSGARLLHASPLGNDLLQAKLLKSDTDYTTFTNHGVPGLDIAFYYPRSHYHTQRDDLAHTTPQSLQHMGQMALGSVLSIDGSDSIVEQAGAPEPVIYYDILGRVMLVYSFFTCQLINILSLVLVPLGLFTWFWFSTTANIHDKKALLKDNLVLVGKGLVAAVVALAFMVVFTALFAWIMILINPSVTYGGVNVVVAYLAVAAFLGLVASQWAMARFSGSFANNLANMQVGFYGLTGFWWLLLVVATYLGSQKVAAVYFAVYFLISSTLATLVLVGTRPKEIEGGSELAAGVTRFWSIAFMIQVLMPVILMTEFLLLGMDSMRHTTADGTPEGAIYVLLATPIILVVLHLLPWVHAAGQLQKTTCCTALVFVVLFIACLVSSPFNGDSSPNRIVFNQEYNASDALSTVALITGSSFGILQRTLKKALPLSEYETMVCESYLTYQTRCTYQTALTPVYARHPKKEISITHWPASCDAKACSLNITTTAENSLLCQLQFSNAKIQGLQAWINGNHVKAGQNESIRALTTYTKAQASAVHWDLLYDADQAQAVGDALFSCIYDDWTEGEIPAFTTLRDNLPYNALLTIKGGVGLAKVHYSPSIPLN</sequence>
<dbReference type="AlphaFoldDB" id="A0A0B7N2R6"/>
<dbReference type="PANTHER" id="PTHR12147:SF58">
    <property type="entry name" value="VACUOLAR MEMBRANE PROTEASE"/>
    <property type="match status" value="1"/>
</dbReference>
<comment type="subcellular location">
    <subcellularLocation>
        <location evidence="3">Vacuole membrane</location>
        <topology evidence="3">Multi-pass membrane protein</topology>
    </subcellularLocation>
</comment>
<feature type="transmembrane region" description="Helical" evidence="14">
    <location>
        <begin position="523"/>
        <end position="543"/>
    </location>
</feature>
<evidence type="ECO:0000313" key="17">
    <source>
        <dbReference type="Proteomes" id="UP000054107"/>
    </source>
</evidence>
<keyword evidence="9 13" id="KW-0862">Zinc</keyword>
<evidence type="ECO:0000256" key="6">
    <source>
        <dbReference type="ARBA" id="ARBA00022670"/>
    </source>
</evidence>
<feature type="transmembrane region" description="Helical" evidence="14">
    <location>
        <begin position="483"/>
        <end position="503"/>
    </location>
</feature>
<comment type="function">
    <text evidence="2">May be involved in vacuolar sorting and osmoregulation.</text>
</comment>
<evidence type="ECO:0000256" key="1">
    <source>
        <dbReference type="ARBA" id="ARBA00001947"/>
    </source>
</evidence>
<evidence type="ECO:0000256" key="2">
    <source>
        <dbReference type="ARBA" id="ARBA00003273"/>
    </source>
</evidence>
<evidence type="ECO:0000256" key="3">
    <source>
        <dbReference type="ARBA" id="ARBA00004128"/>
    </source>
</evidence>
<feature type="transmembrane region" description="Helical" evidence="14">
    <location>
        <begin position="458"/>
        <end position="477"/>
    </location>
</feature>
<evidence type="ECO:0000256" key="7">
    <source>
        <dbReference type="ARBA" id="ARBA00022692"/>
    </source>
</evidence>
<organism evidence="16 17">
    <name type="scientific">Parasitella parasitica</name>
    <dbReference type="NCBI Taxonomy" id="35722"/>
    <lineage>
        <taxon>Eukaryota</taxon>
        <taxon>Fungi</taxon>
        <taxon>Fungi incertae sedis</taxon>
        <taxon>Mucoromycota</taxon>
        <taxon>Mucoromycotina</taxon>
        <taxon>Mucoromycetes</taxon>
        <taxon>Mucorales</taxon>
        <taxon>Mucorineae</taxon>
        <taxon>Mucoraceae</taxon>
        <taxon>Parasitella</taxon>
    </lineage>
</organism>
<proteinExistence type="inferred from homology"/>
<protein>
    <recommendedName>
        <fullName evidence="13">Peptide hydrolase</fullName>
        <ecNumber evidence="13">3.4.-.-</ecNumber>
    </recommendedName>
</protein>
<keyword evidence="11" id="KW-0482">Metalloprotease</keyword>
<evidence type="ECO:0000256" key="12">
    <source>
        <dbReference type="ARBA" id="ARBA00023180"/>
    </source>
</evidence>
<dbReference type="GO" id="GO:0005774">
    <property type="term" value="C:vacuolar membrane"/>
    <property type="evidence" value="ECO:0007669"/>
    <property type="project" value="UniProtKB-SubCell"/>
</dbReference>
<evidence type="ECO:0000256" key="11">
    <source>
        <dbReference type="ARBA" id="ARBA00023049"/>
    </source>
</evidence>
<feature type="domain" description="Peptidase M28" evidence="15">
    <location>
        <begin position="138"/>
        <end position="302"/>
    </location>
</feature>
<evidence type="ECO:0000256" key="13">
    <source>
        <dbReference type="RuleBase" id="RU361240"/>
    </source>
</evidence>
<feature type="transmembrane region" description="Helical" evidence="14">
    <location>
        <begin position="563"/>
        <end position="582"/>
    </location>
</feature>
<evidence type="ECO:0000256" key="10">
    <source>
        <dbReference type="ARBA" id="ARBA00022989"/>
    </source>
</evidence>
<dbReference type="InterPro" id="IPR007484">
    <property type="entry name" value="Peptidase_M28"/>
</dbReference>
<keyword evidence="12" id="KW-0325">Glycoprotein</keyword>
<comment type="cofactor">
    <cofactor evidence="1">
        <name>Zn(2+)</name>
        <dbReference type="ChEBI" id="CHEBI:29105"/>
    </cofactor>
</comment>
<evidence type="ECO:0000313" key="16">
    <source>
        <dbReference type="EMBL" id="CEP12581.1"/>
    </source>
</evidence>
<dbReference type="PANTHER" id="PTHR12147">
    <property type="entry name" value="METALLOPEPTIDASE M28 FAMILY MEMBER"/>
    <property type="match status" value="1"/>
</dbReference>
<reference evidence="16 17" key="1">
    <citation type="submission" date="2014-09" db="EMBL/GenBank/DDBJ databases">
        <authorList>
            <person name="Ellenberger Sabrina"/>
        </authorList>
    </citation>
    <scope>NUCLEOTIDE SEQUENCE [LARGE SCALE GENOMIC DNA]</scope>
    <source>
        <strain evidence="16 17">CBS 412.66</strain>
    </source>
</reference>
<dbReference type="InterPro" id="IPR045175">
    <property type="entry name" value="M28_fam"/>
</dbReference>
<evidence type="ECO:0000256" key="14">
    <source>
        <dbReference type="SAM" id="Phobius"/>
    </source>
</evidence>
<dbReference type="Pfam" id="PF04389">
    <property type="entry name" value="Peptidase_M28"/>
    <property type="match status" value="1"/>
</dbReference>
<comment type="similarity">
    <text evidence="4 13">Belongs to the peptidase M28 family.</text>
</comment>
<feature type="transmembrane region" description="Helical" evidence="14">
    <location>
        <begin position="32"/>
        <end position="50"/>
    </location>
</feature>
<dbReference type="OrthoDB" id="76293at2759"/>
<keyword evidence="17" id="KW-1185">Reference proteome</keyword>
<dbReference type="SUPFAM" id="SSF53187">
    <property type="entry name" value="Zn-dependent exopeptidases"/>
    <property type="match status" value="1"/>
</dbReference>
<dbReference type="GO" id="GO:0006508">
    <property type="term" value="P:proteolysis"/>
    <property type="evidence" value="ECO:0007669"/>
    <property type="project" value="UniProtKB-KW"/>
</dbReference>
<dbReference type="GO" id="GO:0008235">
    <property type="term" value="F:metalloexopeptidase activity"/>
    <property type="evidence" value="ECO:0007669"/>
    <property type="project" value="InterPro"/>
</dbReference>
<keyword evidence="14" id="KW-0472">Membrane</keyword>